<dbReference type="InterPro" id="IPR003018">
    <property type="entry name" value="GAF"/>
</dbReference>
<organism evidence="2 3">
    <name type="scientific">Vulgatibacter incomptus</name>
    <dbReference type="NCBI Taxonomy" id="1391653"/>
    <lineage>
        <taxon>Bacteria</taxon>
        <taxon>Pseudomonadati</taxon>
        <taxon>Myxococcota</taxon>
        <taxon>Myxococcia</taxon>
        <taxon>Myxococcales</taxon>
        <taxon>Cystobacterineae</taxon>
        <taxon>Vulgatibacteraceae</taxon>
        <taxon>Vulgatibacter</taxon>
    </lineage>
</organism>
<dbReference type="RefSeq" id="WP_338062165.1">
    <property type="nucleotide sequence ID" value="NZ_CP012332.1"/>
</dbReference>
<dbReference type="Proteomes" id="UP000055590">
    <property type="component" value="Chromosome"/>
</dbReference>
<evidence type="ECO:0000313" key="2">
    <source>
        <dbReference type="EMBL" id="AKU92516.1"/>
    </source>
</evidence>
<dbReference type="SMART" id="SM00065">
    <property type="entry name" value="GAF"/>
    <property type="match status" value="1"/>
</dbReference>
<dbReference type="InterPro" id="IPR003607">
    <property type="entry name" value="HD/PDEase_dom"/>
</dbReference>
<dbReference type="PROSITE" id="PS51832">
    <property type="entry name" value="HD_GYP"/>
    <property type="match status" value="1"/>
</dbReference>
<dbReference type="EMBL" id="CP012332">
    <property type="protein sequence ID" value="AKU92516.1"/>
    <property type="molecule type" value="Genomic_DNA"/>
</dbReference>
<sequence>MDGPQRRIDKLTSILDVAKAMVAQRDLDALLRMIVREAGRVVDADRCSLFLVDREEKVLYSKVAQGMGPSPRIRVPLGVGIAGATARTRRPINLPDAYADSRFNRAVDLSTGYRTTSLLCVPMFNTDGDVAGVIQALNKAGGVPFSDEDEELLLALGGQAASAVENALLHEEIHQLFEGFVKASVVAIESRDSTTAGHSERVARLTLALADAVERDGRGPFAGIVFSPDQRMELRYAALLHDFGKVGVREHVLMKANKFHPHELTLVEHRFDYARKSFEAESLRRQRDRLAAGERLDPVLMDEEAILSAKLRELEAARELVRRCNRPTVLPAGISAPLAQLAALSFLGPDGLPQTLLSAQEVELLSIPKGSLSPAERLEIESHVSHTYRFLKQIPWTRSLRRIPEIACGHHEKLDGTGYPLGKAGQEIGLEARMMAIADIYDALTVSDRPYKRSVSHDDALEILSADVRSGKLDAEVFRVFVEADVPRRFLEDGEERTAERAAAR</sequence>
<dbReference type="PANTHER" id="PTHR43155">
    <property type="entry name" value="CYCLIC DI-GMP PHOSPHODIESTERASE PA4108-RELATED"/>
    <property type="match status" value="1"/>
</dbReference>
<dbReference type="SUPFAM" id="SSF55781">
    <property type="entry name" value="GAF domain-like"/>
    <property type="match status" value="1"/>
</dbReference>
<dbReference type="InterPro" id="IPR037522">
    <property type="entry name" value="HD_GYP_dom"/>
</dbReference>
<dbReference type="SMART" id="SM00471">
    <property type="entry name" value="HDc"/>
    <property type="match status" value="1"/>
</dbReference>
<dbReference type="PANTHER" id="PTHR43155:SF2">
    <property type="entry name" value="CYCLIC DI-GMP PHOSPHODIESTERASE PA4108"/>
    <property type="match status" value="1"/>
</dbReference>
<evidence type="ECO:0000313" key="3">
    <source>
        <dbReference type="Proteomes" id="UP000055590"/>
    </source>
</evidence>
<dbReference type="Pfam" id="PF13487">
    <property type="entry name" value="HD_5"/>
    <property type="match status" value="1"/>
</dbReference>
<name>A0A0K1PGH1_9BACT</name>
<dbReference type="InterPro" id="IPR029016">
    <property type="entry name" value="GAF-like_dom_sf"/>
</dbReference>
<protein>
    <submittedName>
        <fullName evidence="2">Chemotactic transducer-related protein</fullName>
    </submittedName>
</protein>
<keyword evidence="3" id="KW-1185">Reference proteome</keyword>
<dbReference type="CDD" id="cd00077">
    <property type="entry name" value="HDc"/>
    <property type="match status" value="1"/>
</dbReference>
<reference evidence="2 3" key="1">
    <citation type="submission" date="2015-08" db="EMBL/GenBank/DDBJ databases">
        <authorList>
            <person name="Babu N.S."/>
            <person name="Beckwith C.J."/>
            <person name="Beseler K.G."/>
            <person name="Brison A."/>
            <person name="Carone J.V."/>
            <person name="Caskin T.P."/>
            <person name="Diamond M."/>
            <person name="Durham M.E."/>
            <person name="Foxe J.M."/>
            <person name="Go M."/>
            <person name="Henderson B.A."/>
            <person name="Jones I.B."/>
            <person name="McGettigan J.A."/>
            <person name="Micheletti S.J."/>
            <person name="Nasrallah M.E."/>
            <person name="Ortiz D."/>
            <person name="Piller C.R."/>
            <person name="Privatt S.R."/>
            <person name="Schneider S.L."/>
            <person name="Sharp S."/>
            <person name="Smith T.C."/>
            <person name="Stanton J.D."/>
            <person name="Ullery H.E."/>
            <person name="Wilson R.J."/>
            <person name="Serrano M.G."/>
            <person name="Buck G."/>
            <person name="Lee V."/>
            <person name="Wang Y."/>
            <person name="Carvalho R."/>
            <person name="Voegtly L."/>
            <person name="Shi R."/>
            <person name="Duckworth R."/>
            <person name="Johnson A."/>
            <person name="Loviza R."/>
            <person name="Walstead R."/>
            <person name="Shah Z."/>
            <person name="Kiflezghi M."/>
            <person name="Wade K."/>
            <person name="Ball S.L."/>
            <person name="Bradley K.W."/>
            <person name="Asai D.J."/>
            <person name="Bowman C.A."/>
            <person name="Russell D.A."/>
            <person name="Pope W.H."/>
            <person name="Jacobs-Sera D."/>
            <person name="Hendrix R.W."/>
            <person name="Hatfull G.F."/>
        </authorList>
    </citation>
    <scope>NUCLEOTIDE SEQUENCE [LARGE SCALE GENOMIC DNA]</scope>
    <source>
        <strain evidence="2 3">DSM 27710</strain>
    </source>
</reference>
<dbReference type="KEGG" id="vin:AKJ08_2903"/>
<dbReference type="AlphaFoldDB" id="A0A0K1PGH1"/>
<feature type="domain" description="HD-GYP" evidence="1">
    <location>
        <begin position="294"/>
        <end position="496"/>
    </location>
</feature>
<dbReference type="Gene3D" id="1.10.3210.10">
    <property type="entry name" value="Hypothetical protein af1432"/>
    <property type="match status" value="2"/>
</dbReference>
<accession>A0A0K1PGH1</accession>
<evidence type="ECO:0000259" key="1">
    <source>
        <dbReference type="PROSITE" id="PS51832"/>
    </source>
</evidence>
<dbReference type="Pfam" id="PF01966">
    <property type="entry name" value="HD"/>
    <property type="match status" value="1"/>
</dbReference>
<proteinExistence type="predicted"/>
<gene>
    <name evidence="2" type="ORF">AKJ08_2903</name>
</gene>
<dbReference type="Gene3D" id="3.30.450.40">
    <property type="match status" value="1"/>
</dbReference>
<dbReference type="SUPFAM" id="SSF109604">
    <property type="entry name" value="HD-domain/PDEase-like"/>
    <property type="match status" value="1"/>
</dbReference>
<dbReference type="InterPro" id="IPR006674">
    <property type="entry name" value="HD_domain"/>
</dbReference>
<dbReference type="STRING" id="1391653.AKJ08_2903"/>
<dbReference type="Pfam" id="PF01590">
    <property type="entry name" value="GAF"/>
    <property type="match status" value="1"/>
</dbReference>